<dbReference type="EMBL" id="FO082270">
    <property type="protein sequence ID" value="CCO66863.1"/>
    <property type="molecule type" value="Genomic_DNA"/>
</dbReference>
<dbReference type="Proteomes" id="UP000198341">
    <property type="component" value="Chromosome 9"/>
</dbReference>
<evidence type="ECO:0000256" key="6">
    <source>
        <dbReference type="ARBA" id="ARBA00030030"/>
    </source>
</evidence>
<dbReference type="KEGG" id="bpg:Bathy09g03570"/>
<evidence type="ECO:0000256" key="3">
    <source>
        <dbReference type="ARBA" id="ARBA00023239"/>
    </source>
</evidence>
<dbReference type="PANTHER" id="PTHR13522">
    <property type="entry name" value="U6 SNRNA PHOSPHODIESTERASE 1"/>
    <property type="match status" value="1"/>
</dbReference>
<organism evidence="8 9">
    <name type="scientific">Bathycoccus prasinos</name>
    <dbReference type="NCBI Taxonomy" id="41875"/>
    <lineage>
        <taxon>Eukaryota</taxon>
        <taxon>Viridiplantae</taxon>
        <taxon>Chlorophyta</taxon>
        <taxon>Mamiellophyceae</taxon>
        <taxon>Mamiellales</taxon>
        <taxon>Bathycoccaceae</taxon>
        <taxon>Bathycoccus</taxon>
    </lineage>
</organism>
<evidence type="ECO:0000313" key="8">
    <source>
        <dbReference type="EMBL" id="CCO66863.1"/>
    </source>
</evidence>
<reference evidence="8 9" key="1">
    <citation type="submission" date="2011-10" db="EMBL/GenBank/DDBJ databases">
        <authorList>
            <person name="Genoscope - CEA"/>
        </authorList>
    </citation>
    <scope>NUCLEOTIDE SEQUENCE [LARGE SCALE GENOMIC DNA]</scope>
    <source>
        <strain evidence="8 9">RCC 1105</strain>
    </source>
</reference>
<evidence type="ECO:0000256" key="1">
    <source>
        <dbReference type="ARBA" id="ARBA00022722"/>
    </source>
</evidence>
<keyword evidence="1" id="KW-0540">Nuclease</keyword>
<dbReference type="GO" id="GO:0016829">
    <property type="term" value="F:lyase activity"/>
    <property type="evidence" value="ECO:0007669"/>
    <property type="project" value="UniProtKB-KW"/>
</dbReference>
<keyword evidence="4" id="KW-0539">Nucleus</keyword>
<dbReference type="Gene3D" id="3.90.1140.10">
    <property type="entry name" value="Cyclic phosphodiesterase"/>
    <property type="match status" value="1"/>
</dbReference>
<proteinExistence type="predicted"/>
<evidence type="ECO:0000256" key="5">
    <source>
        <dbReference type="ARBA" id="ARBA00029543"/>
    </source>
</evidence>
<gene>
    <name evidence="8" type="ORF">Bathy09g03570</name>
</gene>
<feature type="region of interest" description="Disordered" evidence="7">
    <location>
        <begin position="1"/>
        <end position="23"/>
    </location>
</feature>
<sequence length="276" mass="31566">MHSEETQNEKDATKGRTRQFPHAVGNFATSVRIRCRATTKETRSLSDLARDVQRQVVSLLDDEKSNDTKKKKEMIKVREIIARGGEDALHVSLSKVFPVRKEQREPYRSQLKASFNKAFRTHRGRFDSSCSSSSRNNNASLELRELRVFVNDERTTTFVAACEKDDGDDATRKRSGSERVREMILAVNEVNERFGFPKYEYEPRVIPHVSFCYADGDWEEEMKRAVEAVVKERKEEAKEDASVVEITCKTDAVDLCISGWEPKKVFSSESLPPPPI</sequence>
<keyword evidence="3" id="KW-0456">Lyase</keyword>
<feature type="compositionally biased region" description="Basic and acidic residues" evidence="7">
    <location>
        <begin position="1"/>
        <end position="14"/>
    </location>
</feature>
<dbReference type="Pfam" id="PF09749">
    <property type="entry name" value="HVSL"/>
    <property type="match status" value="1"/>
</dbReference>
<keyword evidence="9" id="KW-1185">Reference proteome</keyword>
<name>K8F3K4_9CHLO</name>
<evidence type="ECO:0000256" key="7">
    <source>
        <dbReference type="SAM" id="MobiDB-lite"/>
    </source>
</evidence>
<accession>K8F3K4</accession>
<protein>
    <recommendedName>
        <fullName evidence="5">U6 snRNA phosphodiesterase 1</fullName>
    </recommendedName>
    <alternativeName>
        <fullName evidence="6">3'-5' RNA exonuclease USB1</fullName>
    </alternativeName>
</protein>
<evidence type="ECO:0000313" key="9">
    <source>
        <dbReference type="Proteomes" id="UP000198341"/>
    </source>
</evidence>
<dbReference type="GO" id="GO:0000175">
    <property type="term" value="F:3'-5'-RNA exonuclease activity"/>
    <property type="evidence" value="ECO:0007669"/>
    <property type="project" value="TreeGrafter"/>
</dbReference>
<dbReference type="PANTHER" id="PTHR13522:SF3">
    <property type="entry name" value="U6 SNRNA PHOSPHODIESTERASE 1"/>
    <property type="match status" value="1"/>
</dbReference>
<dbReference type="GO" id="GO:0005634">
    <property type="term" value="C:nucleus"/>
    <property type="evidence" value="ECO:0007669"/>
    <property type="project" value="TreeGrafter"/>
</dbReference>
<dbReference type="OrthoDB" id="49151at2759"/>
<dbReference type="AlphaFoldDB" id="K8F3K4"/>
<dbReference type="RefSeq" id="XP_007511303.1">
    <property type="nucleotide sequence ID" value="XM_007511241.1"/>
</dbReference>
<evidence type="ECO:0000256" key="4">
    <source>
        <dbReference type="ARBA" id="ARBA00023242"/>
    </source>
</evidence>
<keyword evidence="2" id="KW-0378">Hydrolase</keyword>
<dbReference type="GeneID" id="19013864"/>
<dbReference type="InterPro" id="IPR027521">
    <property type="entry name" value="Usb1"/>
</dbReference>
<dbReference type="STRING" id="41875.K8F3K4"/>
<dbReference type="GO" id="GO:0034477">
    <property type="term" value="P:U6 snRNA 3'-end processing"/>
    <property type="evidence" value="ECO:0007669"/>
    <property type="project" value="InterPro"/>
</dbReference>
<evidence type="ECO:0000256" key="2">
    <source>
        <dbReference type="ARBA" id="ARBA00022801"/>
    </source>
</evidence>